<keyword evidence="11" id="KW-1133">Transmembrane helix</keyword>
<dbReference type="Gene3D" id="1.10.287.130">
    <property type="match status" value="1"/>
</dbReference>
<dbReference type="SUPFAM" id="SSF55874">
    <property type="entry name" value="ATPase domain of HSP90 chaperone/DNA topoisomerase II/histidine kinase"/>
    <property type="match status" value="1"/>
</dbReference>
<keyword evidence="11" id="KW-0472">Membrane</keyword>
<evidence type="ECO:0000313" key="14">
    <source>
        <dbReference type="EMBL" id="CUN48151.1"/>
    </source>
</evidence>
<dbReference type="InterPro" id="IPR003594">
    <property type="entry name" value="HATPase_dom"/>
</dbReference>
<dbReference type="SMART" id="SM00448">
    <property type="entry name" value="REC"/>
    <property type="match status" value="2"/>
</dbReference>
<keyword evidence="8" id="KW-0902">Two-component regulatory system</keyword>
<keyword evidence="11" id="KW-0812">Transmembrane</keyword>
<dbReference type="SMART" id="SM00387">
    <property type="entry name" value="HATPase_c"/>
    <property type="match status" value="1"/>
</dbReference>
<dbReference type="InterPro" id="IPR004358">
    <property type="entry name" value="Sig_transdc_His_kin-like_C"/>
</dbReference>
<accession>A0A173X8S9</accession>
<dbReference type="InterPro" id="IPR003661">
    <property type="entry name" value="HisK_dim/P_dom"/>
</dbReference>
<protein>
    <recommendedName>
        <fullName evidence="4">Stage 0 sporulation protein A homolog</fullName>
        <ecNumber evidence="3">2.7.13.3</ecNumber>
    </recommendedName>
</protein>
<dbReference type="EMBL" id="CYZE01000001">
    <property type="protein sequence ID" value="CUN48151.1"/>
    <property type="molecule type" value="Genomic_DNA"/>
</dbReference>
<evidence type="ECO:0000256" key="1">
    <source>
        <dbReference type="ARBA" id="ARBA00000085"/>
    </source>
</evidence>
<dbReference type="PANTHER" id="PTHR45339:SF1">
    <property type="entry name" value="HYBRID SIGNAL TRANSDUCTION HISTIDINE KINASE J"/>
    <property type="match status" value="1"/>
</dbReference>
<evidence type="ECO:0000256" key="3">
    <source>
        <dbReference type="ARBA" id="ARBA00012438"/>
    </source>
</evidence>
<evidence type="ECO:0000256" key="6">
    <source>
        <dbReference type="ARBA" id="ARBA00022679"/>
    </source>
</evidence>
<dbReference type="CDD" id="cd00082">
    <property type="entry name" value="HisKA"/>
    <property type="match status" value="1"/>
</dbReference>
<dbReference type="InterPro" id="IPR036890">
    <property type="entry name" value="HATPase_C_sf"/>
</dbReference>
<dbReference type="Pfam" id="PF00512">
    <property type="entry name" value="HisKA"/>
    <property type="match status" value="1"/>
</dbReference>
<evidence type="ECO:0000256" key="4">
    <source>
        <dbReference type="ARBA" id="ARBA00018672"/>
    </source>
</evidence>
<evidence type="ECO:0000256" key="11">
    <source>
        <dbReference type="SAM" id="Phobius"/>
    </source>
</evidence>
<dbReference type="InterPro" id="IPR005467">
    <property type="entry name" value="His_kinase_dom"/>
</dbReference>
<dbReference type="PANTHER" id="PTHR45339">
    <property type="entry name" value="HYBRID SIGNAL TRANSDUCTION HISTIDINE KINASE J"/>
    <property type="match status" value="1"/>
</dbReference>
<dbReference type="PROSITE" id="PS50110">
    <property type="entry name" value="RESPONSE_REGULATORY"/>
    <property type="match status" value="2"/>
</dbReference>
<organism evidence="14 15">
    <name type="scientific">Hungatella hathewayi</name>
    <dbReference type="NCBI Taxonomy" id="154046"/>
    <lineage>
        <taxon>Bacteria</taxon>
        <taxon>Bacillati</taxon>
        <taxon>Bacillota</taxon>
        <taxon>Clostridia</taxon>
        <taxon>Lachnospirales</taxon>
        <taxon>Lachnospiraceae</taxon>
        <taxon>Hungatella</taxon>
    </lineage>
</organism>
<dbReference type="Gene3D" id="3.40.50.2300">
    <property type="match status" value="2"/>
</dbReference>
<feature type="transmembrane region" description="Helical" evidence="11">
    <location>
        <begin position="12"/>
        <end position="31"/>
    </location>
</feature>
<evidence type="ECO:0000256" key="7">
    <source>
        <dbReference type="ARBA" id="ARBA00022777"/>
    </source>
</evidence>
<evidence type="ECO:0000256" key="9">
    <source>
        <dbReference type="ARBA" id="ARBA00024867"/>
    </source>
</evidence>
<dbReference type="SUPFAM" id="SSF47384">
    <property type="entry name" value="Homodimeric domain of signal transducing histidine kinase"/>
    <property type="match status" value="1"/>
</dbReference>
<comment type="subcellular location">
    <subcellularLocation>
        <location evidence="2">Membrane</location>
    </subcellularLocation>
</comment>
<evidence type="ECO:0000256" key="8">
    <source>
        <dbReference type="ARBA" id="ARBA00023012"/>
    </source>
</evidence>
<dbReference type="GO" id="GO:0016020">
    <property type="term" value="C:membrane"/>
    <property type="evidence" value="ECO:0007669"/>
    <property type="project" value="UniProtKB-SubCell"/>
</dbReference>
<dbReference type="CDD" id="cd17546">
    <property type="entry name" value="REC_hyHK_CKI1_RcsC-like"/>
    <property type="match status" value="2"/>
</dbReference>
<comment type="function">
    <text evidence="9">May play the central regulatory role in sporulation. It may be an element of the effector pathway responsible for the activation of sporulation genes in response to nutritional stress. Spo0A may act in concert with spo0H (a sigma factor) to control the expression of some genes that are critical to the sporulation process.</text>
</comment>
<evidence type="ECO:0000256" key="2">
    <source>
        <dbReference type="ARBA" id="ARBA00004370"/>
    </source>
</evidence>
<feature type="modified residue" description="4-aspartylphosphate" evidence="10">
    <location>
        <position position="628"/>
    </location>
</feature>
<comment type="catalytic activity">
    <reaction evidence="1">
        <text>ATP + protein L-histidine = ADP + protein N-phospho-L-histidine.</text>
        <dbReference type="EC" id="2.7.13.3"/>
    </reaction>
</comment>
<dbReference type="InterPro" id="IPR001789">
    <property type="entry name" value="Sig_transdc_resp-reg_receiver"/>
</dbReference>
<evidence type="ECO:0000313" key="15">
    <source>
        <dbReference type="Proteomes" id="UP000095651"/>
    </source>
</evidence>
<dbReference type="InterPro" id="IPR011006">
    <property type="entry name" value="CheY-like_superfamily"/>
</dbReference>
<keyword evidence="5 10" id="KW-0597">Phosphoprotein</keyword>
<dbReference type="AlphaFoldDB" id="A0A173X8S9"/>
<feature type="domain" description="Response regulatory" evidence="13">
    <location>
        <begin position="574"/>
        <end position="694"/>
    </location>
</feature>
<feature type="domain" description="Histidine kinase" evidence="12">
    <location>
        <begin position="337"/>
        <end position="561"/>
    </location>
</feature>
<reference evidence="14 15" key="1">
    <citation type="submission" date="2015-09" db="EMBL/GenBank/DDBJ databases">
        <authorList>
            <consortium name="Pathogen Informatics"/>
        </authorList>
    </citation>
    <scope>NUCLEOTIDE SEQUENCE [LARGE SCALE GENOMIC DNA]</scope>
    <source>
        <strain evidence="14 15">2789STDY5608850</strain>
    </source>
</reference>
<dbReference type="PRINTS" id="PR00344">
    <property type="entry name" value="BCTRLSENSOR"/>
</dbReference>
<proteinExistence type="predicted"/>
<dbReference type="Gene3D" id="3.30.565.10">
    <property type="entry name" value="Histidine kinase-like ATPase, C-terminal domain"/>
    <property type="match status" value="1"/>
</dbReference>
<dbReference type="SUPFAM" id="SSF52172">
    <property type="entry name" value="CheY-like"/>
    <property type="match status" value="2"/>
</dbReference>
<evidence type="ECO:0000256" key="5">
    <source>
        <dbReference type="ARBA" id="ARBA00022553"/>
    </source>
</evidence>
<sequence length="837" mass="94039">MNNKAKFNWKFLLVTAFTLIIAIILILYLSIIRQTMYLESSEHLDEISRQMAVSIEKQSENQWNMVNIIYRYFSANADQEWSSISDYTKEKKEDWGFDSLCFVDENATYYDKDNSVSLLSYKEVTTDLLTNHKSVILDNTIFEDENKLIFLSPVKDMTIHGKTFKAIGAAYNSRNIFDILDIKAFDGRAELYITHGNGVVLFRTAQEHVMTGYNLFNSLEEERFSRGSVHQLRENINTGHQQLMTVQIGGQEYYLNHTPVGVDDWQLTMLVPVKVVSGRMQQSTFITSAFFLLIAALIIAAFIVLYTDSARKVLQAEESARKAAEGANLAKSQFLSNMSHDIRTPMNAIIGMTKIASTHMEEPEKVSDCLRKIELSGRLLVGLINDILDMSRIESGKMTLNNDTASLVEVMENLVGITQPTVRQKNQNFNIRLHNIVHEKLVFDSLRLSQILINLLGNAVKFTPDGGSISTEVTELPSQKAGYAHFLFRVSDNGIGISPEFQKNMFTSFMRERDSRIDKIEGSGLGMAITKMIVDMMGGTIEVESELGRGSSFTVELDFLIDEKPEELILPAMHILIADDDPDTCRSASDFLTEMRVAADMALSGSKAVEMAKAAHDSGNDYQFIFLDWKMPDLGGVEAAKSIRRYVGEEVPILIISAYDWSGIELEANAAGVNGFIQKPFFKSTLYGCIQKYYLGQEAEAPAPQQEKLILTGRRILLVEDNEINQEIAREWMTELGAQVETAWNGREAVERFGSSPVGYYDLILMDIQMPVMNGYDAAKAIRASDRRDARSIPVFAMTADAFSEDIALAKAAGMNSHLAKPLDLTVVLREIKKYFE</sequence>
<dbReference type="Proteomes" id="UP000095651">
    <property type="component" value="Unassembled WGS sequence"/>
</dbReference>
<feature type="modified residue" description="4-aspartylphosphate" evidence="10">
    <location>
        <position position="767"/>
    </location>
</feature>
<dbReference type="Pfam" id="PF00072">
    <property type="entry name" value="Response_reg"/>
    <property type="match status" value="2"/>
</dbReference>
<dbReference type="InterPro" id="IPR036097">
    <property type="entry name" value="HisK_dim/P_sf"/>
</dbReference>
<evidence type="ECO:0000259" key="12">
    <source>
        <dbReference type="PROSITE" id="PS50109"/>
    </source>
</evidence>
<feature type="domain" description="Response regulatory" evidence="13">
    <location>
        <begin position="715"/>
        <end position="836"/>
    </location>
</feature>
<dbReference type="EC" id="2.7.13.3" evidence="3"/>
<gene>
    <name evidence="14" type="primary">barA_2</name>
    <name evidence="14" type="ORF">ERS852407_00326</name>
</gene>
<keyword evidence="7 14" id="KW-0418">Kinase</keyword>
<evidence type="ECO:0000259" key="13">
    <source>
        <dbReference type="PROSITE" id="PS50110"/>
    </source>
</evidence>
<dbReference type="GO" id="GO:0000155">
    <property type="term" value="F:phosphorelay sensor kinase activity"/>
    <property type="evidence" value="ECO:0007669"/>
    <property type="project" value="InterPro"/>
</dbReference>
<dbReference type="Pfam" id="PF02518">
    <property type="entry name" value="HATPase_c"/>
    <property type="match status" value="1"/>
</dbReference>
<evidence type="ECO:0000256" key="10">
    <source>
        <dbReference type="PROSITE-ProRule" id="PRU00169"/>
    </source>
</evidence>
<feature type="transmembrane region" description="Helical" evidence="11">
    <location>
        <begin position="284"/>
        <end position="306"/>
    </location>
</feature>
<dbReference type="FunFam" id="3.30.565.10:FF:000006">
    <property type="entry name" value="Sensor histidine kinase WalK"/>
    <property type="match status" value="1"/>
</dbReference>
<keyword evidence="6 14" id="KW-0808">Transferase</keyword>
<dbReference type="SMART" id="SM00388">
    <property type="entry name" value="HisKA"/>
    <property type="match status" value="1"/>
</dbReference>
<dbReference type="PROSITE" id="PS50109">
    <property type="entry name" value="HIS_KIN"/>
    <property type="match status" value="1"/>
</dbReference>
<dbReference type="Gene3D" id="3.30.450.20">
    <property type="entry name" value="PAS domain"/>
    <property type="match status" value="1"/>
</dbReference>
<name>A0A173X8S9_9FIRM</name>